<name>A0AAF3FA86_9BILA</name>
<protein>
    <submittedName>
        <fullName evidence="2">Uncharacterized protein</fullName>
    </submittedName>
</protein>
<sequence>MDSSSESSHGHIGEKLCTIAEESLESARDFVRQEKQNTETMICPKKSATFGNATDLKRNTGYHLYRSKSGKNSKSDYQIRMQNVPRKRSLLVE</sequence>
<keyword evidence="1" id="KW-1185">Reference proteome</keyword>
<evidence type="ECO:0000313" key="1">
    <source>
        <dbReference type="Proteomes" id="UP000887575"/>
    </source>
</evidence>
<reference evidence="2" key="1">
    <citation type="submission" date="2024-02" db="UniProtKB">
        <authorList>
            <consortium name="WormBaseParasite"/>
        </authorList>
    </citation>
    <scope>IDENTIFICATION</scope>
</reference>
<accession>A0AAF3FA86</accession>
<evidence type="ECO:0000313" key="2">
    <source>
        <dbReference type="WBParaSite" id="MBELARI_LOCUS3512"/>
    </source>
</evidence>
<dbReference type="AlphaFoldDB" id="A0AAF3FA86"/>
<dbReference type="WBParaSite" id="MBELARI_LOCUS3512">
    <property type="protein sequence ID" value="MBELARI_LOCUS3512"/>
    <property type="gene ID" value="MBELARI_LOCUS3512"/>
</dbReference>
<proteinExistence type="predicted"/>
<organism evidence="1 2">
    <name type="scientific">Mesorhabditis belari</name>
    <dbReference type="NCBI Taxonomy" id="2138241"/>
    <lineage>
        <taxon>Eukaryota</taxon>
        <taxon>Metazoa</taxon>
        <taxon>Ecdysozoa</taxon>
        <taxon>Nematoda</taxon>
        <taxon>Chromadorea</taxon>
        <taxon>Rhabditida</taxon>
        <taxon>Rhabditina</taxon>
        <taxon>Rhabditomorpha</taxon>
        <taxon>Rhabditoidea</taxon>
        <taxon>Rhabditidae</taxon>
        <taxon>Mesorhabditinae</taxon>
        <taxon>Mesorhabditis</taxon>
    </lineage>
</organism>
<dbReference type="Proteomes" id="UP000887575">
    <property type="component" value="Unassembled WGS sequence"/>
</dbReference>